<dbReference type="Gene3D" id="3.40.50.11500">
    <property type="match status" value="1"/>
</dbReference>
<dbReference type="InterPro" id="IPR036322">
    <property type="entry name" value="WD40_repeat_dom_sf"/>
</dbReference>
<keyword evidence="1" id="KW-0853">WD repeat</keyword>
<dbReference type="SMART" id="SM00320">
    <property type="entry name" value="WD40"/>
    <property type="match status" value="6"/>
</dbReference>
<organism evidence="3">
    <name type="scientific">Ostreococcus mediterraneus</name>
    <dbReference type="NCBI Taxonomy" id="1486918"/>
    <lineage>
        <taxon>Eukaryota</taxon>
        <taxon>Viridiplantae</taxon>
        <taxon>Chlorophyta</taxon>
        <taxon>Mamiellophyceae</taxon>
        <taxon>Mamiellales</taxon>
        <taxon>Bathycoccaceae</taxon>
        <taxon>Ostreococcus</taxon>
    </lineage>
</organism>
<dbReference type="PROSITE" id="PS50082">
    <property type="entry name" value="WD_REPEATS_2"/>
    <property type="match status" value="2"/>
</dbReference>
<accession>A0A7S0KFF0</accession>
<dbReference type="EMBL" id="HBEW01003081">
    <property type="protein sequence ID" value="CAD8579931.1"/>
    <property type="molecule type" value="Transcribed_RNA"/>
</dbReference>
<evidence type="ECO:0000313" key="3">
    <source>
        <dbReference type="EMBL" id="CAD8579931.1"/>
    </source>
</evidence>
<dbReference type="Pfam" id="PF00400">
    <property type="entry name" value="WD40"/>
    <property type="match status" value="1"/>
</dbReference>
<dbReference type="Pfam" id="PF02141">
    <property type="entry name" value="DENN"/>
    <property type="match status" value="1"/>
</dbReference>
<feature type="repeat" description="WD" evidence="1">
    <location>
        <begin position="976"/>
        <end position="997"/>
    </location>
</feature>
<evidence type="ECO:0000259" key="2">
    <source>
        <dbReference type="PROSITE" id="PS50211"/>
    </source>
</evidence>
<dbReference type="InterPro" id="IPR043153">
    <property type="entry name" value="DENN_C"/>
</dbReference>
<dbReference type="InterPro" id="IPR053299">
    <property type="entry name" value="ASTRA_WD_repeat"/>
</dbReference>
<feature type="repeat" description="WD" evidence="1">
    <location>
        <begin position="1118"/>
        <end position="1131"/>
    </location>
</feature>
<name>A0A7S0KFF0_9CHLO</name>
<dbReference type="Gene3D" id="2.130.10.10">
    <property type="entry name" value="YVTN repeat-like/Quinoprotein amine dehydrogenase"/>
    <property type="match status" value="2"/>
</dbReference>
<dbReference type="InterPro" id="IPR015943">
    <property type="entry name" value="WD40/YVTN_repeat-like_dom_sf"/>
</dbReference>
<dbReference type="InterPro" id="IPR037516">
    <property type="entry name" value="Tripartite_DENN"/>
</dbReference>
<dbReference type="AlphaFoldDB" id="A0A7S0KFF0"/>
<dbReference type="InterPro" id="IPR001680">
    <property type="entry name" value="WD40_rpt"/>
</dbReference>
<protein>
    <recommendedName>
        <fullName evidence="2">UDENN domain-containing protein</fullName>
    </recommendedName>
</protein>
<evidence type="ECO:0000256" key="1">
    <source>
        <dbReference type="PROSITE-ProRule" id="PRU00221"/>
    </source>
</evidence>
<sequence length="1253" mass="136308">MAWSSSSSPSPSRAGAESTWMSVVREMLPTLTLTHGASVYVDVDMDVEAWVGGACADAEDEPETSTSDVGALSSTTTTIQRGGGFMPKPRVRAYVAYVRFRGVVPEQSRRKLGATLERAALADMSLCLVSRTPRLDAWMDALMHVYVEYFTKTRAHLPGLSVIASQVVERLAWLDERATLFPICGTLVVLTPKRQGELRGVNGEAFTNCKSVLFSHLSVHDIFRCLCAMATERRILLKSENPSTLTRCAEALRALMHPLVWQHVYMPCLPSSMHAYIASLPSTTPYIIGSTSELALDYRRVVILDLDEKIFLTNGGEAIEEVPDELYQSVLSQLRECIGASKISADDKPVMMQSEFTTETNTKIASIFSTFWYDLLRLNHLHRFTVNDTMRTATGGHLKLHEYMKSSTFKRCTLITRILDTNAFVSLLEDAETLRKQKLITNEEGTSRGKFRSTQLLSPLIAPTKPRIDRVVSTSAFASLLPRMNFSSASPAAVNGEIQVDGDVGAIEEGLDIDVAMHRTSQDLDTEVAQEVTQNDGGTNESKLTNSNSLAKRASWTWIRDKIKRRMGSDSLPSDRFFSKVLKTSEIAENFDWYYDTLTKKDAAILRGLVQQKREFYDQAEEADNHDPVFEQEDDGFDNVDGSVALAYPIFASTDAAVADALAQHAANRDYKSLLAGLARQMKVGTNKLFAVASTLRAVVMHADSAGDAKSIAHALLITRVYQPTNVRKLWLSGATRWDDENLWRSLMSFNDEHEWLKGIDAMSYNSDIVCCFALVGLSASQSSVLLNVLEHDVLEICRSSTSTIQKANLTLNTADTYASISFESWIENLREITTVDYGVRNSSCQQAIIPDCCPVDVTETSLWSSSAITALAVQSGAVSSLVVAGGGYGEIAFWAPESGTVTTGQSHTDNSPISAMTFVPRCTNAFVGRQNGSIEIWDSATGACTYVVPEAHDGKRVSFTSSVLNQVISSAPLTASAGNDGSVKLWDARQKAQNRATSVIRGHKGGVTAFATRDARGGAVGSILTGDESGVVRAWDPRHAAAGPVALAHAHMGKVTAIAPLQRSDMTASAGQDCVIRVLRLDGERGGDISLCGHLSDITSLAVLQDDTKGREPVGSLVSGSDDGYIRVWSGGVVVNDVREPWRCVSNTRAHIGAVSCMTTDAGTAKRSSVLSFKSNESVKDAANKMLLSASVDHSFASWKLSTLNSSWLPSTMSAPAKDCAFNATCSIIEGPRRRLFTGDRFGTIRATICPE</sequence>
<feature type="domain" description="UDENN" evidence="2">
    <location>
        <begin position="1"/>
        <end position="439"/>
    </location>
</feature>
<gene>
    <name evidence="3" type="ORF">OMED0929_LOCUS2537</name>
</gene>
<dbReference type="SMART" id="SM00799">
    <property type="entry name" value="DENN"/>
    <property type="match status" value="1"/>
</dbReference>
<proteinExistence type="predicted"/>
<dbReference type="PROSITE" id="PS50211">
    <property type="entry name" value="DENN"/>
    <property type="match status" value="1"/>
</dbReference>
<reference evidence="3" key="1">
    <citation type="submission" date="2021-01" db="EMBL/GenBank/DDBJ databases">
        <authorList>
            <person name="Corre E."/>
            <person name="Pelletier E."/>
            <person name="Niang G."/>
            <person name="Scheremetjew M."/>
            <person name="Finn R."/>
            <person name="Kale V."/>
            <person name="Holt S."/>
            <person name="Cochrane G."/>
            <person name="Meng A."/>
            <person name="Brown T."/>
            <person name="Cohen L."/>
        </authorList>
    </citation>
    <scope>NUCLEOTIDE SEQUENCE</scope>
    <source>
        <strain evidence="3">Clade-D-RCC2572</strain>
    </source>
</reference>
<dbReference type="SUPFAM" id="SSF50978">
    <property type="entry name" value="WD40 repeat-like"/>
    <property type="match status" value="1"/>
</dbReference>
<dbReference type="InterPro" id="IPR001194">
    <property type="entry name" value="cDENN_dom"/>
</dbReference>
<dbReference type="PANTHER" id="PTHR44156">
    <property type="entry name" value="SUPERNUMERARY LIMBS, ISOFORM B-RELATED"/>
    <property type="match status" value="1"/>
</dbReference>